<feature type="signal peptide" evidence="3">
    <location>
        <begin position="1"/>
        <end position="21"/>
    </location>
</feature>
<evidence type="ECO:0000313" key="6">
    <source>
        <dbReference type="Proteomes" id="UP000610746"/>
    </source>
</evidence>
<dbReference type="RefSeq" id="WP_173779820.1">
    <property type="nucleotide sequence ID" value="NZ_JABSNO010000018.1"/>
</dbReference>
<accession>A0A8J8G8W1</accession>
<dbReference type="SUPFAM" id="SSF52833">
    <property type="entry name" value="Thioredoxin-like"/>
    <property type="match status" value="1"/>
</dbReference>
<dbReference type="InterPro" id="IPR017937">
    <property type="entry name" value="Thioredoxin_CS"/>
</dbReference>
<dbReference type="InterPro" id="IPR051099">
    <property type="entry name" value="AGR/TXD"/>
</dbReference>
<sequence length="171" mass="19542">MKYSKILFVAFLLFFAQSGFAQENAEAVLEKAQKQAKAENKNVMVFFHASWCGWCKRMEKKMDTESIKNFFDENYVVASLDVLEKGDKKKLENPGGQNYMEKLGGKDAGLPYFVFLDPNGKIIETSLNEKKENLGCPSTEEEIKIFSEKLQKSSKLNPEQLQMISTVFLEK</sequence>
<organism evidence="5 6">
    <name type="scientific">Frigoriflavimonas asaccharolytica</name>
    <dbReference type="NCBI Taxonomy" id="2735899"/>
    <lineage>
        <taxon>Bacteria</taxon>
        <taxon>Pseudomonadati</taxon>
        <taxon>Bacteroidota</taxon>
        <taxon>Flavobacteriia</taxon>
        <taxon>Flavobacteriales</taxon>
        <taxon>Weeksellaceae</taxon>
        <taxon>Frigoriflavimonas</taxon>
    </lineage>
</organism>
<dbReference type="Pfam" id="PF13899">
    <property type="entry name" value="Thioredoxin_7"/>
    <property type="match status" value="1"/>
</dbReference>
<dbReference type="PANTHER" id="PTHR15337:SF11">
    <property type="entry name" value="THIOREDOXIN DOMAIN-CONTAINING PROTEIN"/>
    <property type="match status" value="1"/>
</dbReference>
<dbReference type="AlphaFoldDB" id="A0A8J8G8W1"/>
<proteinExistence type="predicted"/>
<dbReference type="PANTHER" id="PTHR15337">
    <property type="entry name" value="ANTERIOR GRADIENT PROTEIN-RELATED"/>
    <property type="match status" value="1"/>
</dbReference>
<evidence type="ECO:0000313" key="5">
    <source>
        <dbReference type="EMBL" id="NRS93248.1"/>
    </source>
</evidence>
<dbReference type="PROSITE" id="PS00194">
    <property type="entry name" value="THIOREDOXIN_1"/>
    <property type="match status" value="1"/>
</dbReference>
<comment type="caution">
    <text evidence="5">The sequence shown here is derived from an EMBL/GenBank/DDBJ whole genome shotgun (WGS) entry which is preliminary data.</text>
</comment>
<dbReference type="EMBL" id="JABSNO010000018">
    <property type="protein sequence ID" value="NRS93248.1"/>
    <property type="molecule type" value="Genomic_DNA"/>
</dbReference>
<feature type="chain" id="PRO_5035218444" evidence="3">
    <location>
        <begin position="22"/>
        <end position="171"/>
    </location>
</feature>
<dbReference type="Proteomes" id="UP000610746">
    <property type="component" value="Unassembled WGS sequence"/>
</dbReference>
<keyword evidence="6" id="KW-1185">Reference proteome</keyword>
<reference evidence="5" key="1">
    <citation type="submission" date="2020-05" db="EMBL/GenBank/DDBJ databases">
        <title>Genomic Encyclopedia of Type Strains, Phase IV (KMG-V): Genome sequencing to study the core and pangenomes of soil and plant-associated prokaryotes.</title>
        <authorList>
            <person name="Whitman W."/>
        </authorList>
    </citation>
    <scope>NUCLEOTIDE SEQUENCE</scope>
    <source>
        <strain evidence="5">16F</strain>
    </source>
</reference>
<gene>
    <name evidence="5" type="ORF">HNQ03_002335</name>
</gene>
<feature type="domain" description="Thioredoxin" evidence="4">
    <location>
        <begin position="16"/>
        <end position="152"/>
    </location>
</feature>
<evidence type="ECO:0000259" key="4">
    <source>
        <dbReference type="PROSITE" id="PS51352"/>
    </source>
</evidence>
<dbReference type="InterPro" id="IPR013766">
    <property type="entry name" value="Thioredoxin_domain"/>
</dbReference>
<dbReference type="PROSITE" id="PS51352">
    <property type="entry name" value="THIOREDOXIN_2"/>
    <property type="match status" value="1"/>
</dbReference>
<keyword evidence="2" id="KW-0676">Redox-active center</keyword>
<evidence type="ECO:0000256" key="2">
    <source>
        <dbReference type="ARBA" id="ARBA00023284"/>
    </source>
</evidence>
<dbReference type="Gene3D" id="3.40.30.10">
    <property type="entry name" value="Glutaredoxin"/>
    <property type="match status" value="1"/>
</dbReference>
<keyword evidence="1 3" id="KW-0732">Signal</keyword>
<name>A0A8J8G8W1_9FLAO</name>
<dbReference type="InterPro" id="IPR036249">
    <property type="entry name" value="Thioredoxin-like_sf"/>
</dbReference>
<protein>
    <submittedName>
        <fullName evidence="5">Thioredoxin-related protein</fullName>
    </submittedName>
</protein>
<evidence type="ECO:0000256" key="3">
    <source>
        <dbReference type="SAM" id="SignalP"/>
    </source>
</evidence>
<evidence type="ECO:0000256" key="1">
    <source>
        <dbReference type="ARBA" id="ARBA00022729"/>
    </source>
</evidence>